<dbReference type="Gene3D" id="1.20.58.340">
    <property type="entry name" value="Magnesium transport protein CorA, transmembrane region"/>
    <property type="match status" value="2"/>
</dbReference>
<keyword evidence="3 8" id="KW-0813">Transport</keyword>
<evidence type="ECO:0000256" key="2">
    <source>
        <dbReference type="ARBA" id="ARBA00009765"/>
    </source>
</evidence>
<dbReference type="NCBIfam" id="TIGR00383">
    <property type="entry name" value="corA"/>
    <property type="match status" value="1"/>
</dbReference>
<keyword evidence="7 8" id="KW-0472">Membrane</keyword>
<evidence type="ECO:0000256" key="7">
    <source>
        <dbReference type="ARBA" id="ARBA00023136"/>
    </source>
</evidence>
<dbReference type="InterPro" id="IPR045863">
    <property type="entry name" value="CorA_TM1_TM2"/>
</dbReference>
<dbReference type="PANTHER" id="PTHR46494:SF1">
    <property type="entry name" value="CORA FAMILY METAL ION TRANSPORTER (EUROFUNG)"/>
    <property type="match status" value="1"/>
</dbReference>
<dbReference type="InterPro" id="IPR045861">
    <property type="entry name" value="CorA_cytoplasmic_dom"/>
</dbReference>
<comment type="function">
    <text evidence="8">Mediates influx of magnesium ions.</text>
</comment>
<sequence length="317" mass="38059">MIQTYAINKEGKKELNISLQAANIEQYQWLWVDITEPTETEMKVLSDVFMFHPLAIEDCINHTIQRPKLDYYRDLTFFITHALNRQTFDKAEVSIFLGENYLVTFHYKDLSELNDVWNKLISSTNIEEWDHYYVFYQVFDKMVDNYFPILYSLEDQLNSLDENRNGWAMGKQLEELFEIKSNLITIRHTIHPMRDLLYRMVNSHHLEGVRERKEYFSDIYDHLLKLSEMVDSNREMTNDLRDSYLSLTTHQQNKIMQVLTVITTIFMPLTFIAGVYGMNFENMPELKWRYGYFITLSLMTLIGLSMFYFFKKKGWFK</sequence>
<dbReference type="Proteomes" id="UP001597214">
    <property type="component" value="Unassembled WGS sequence"/>
</dbReference>
<evidence type="ECO:0000256" key="5">
    <source>
        <dbReference type="ARBA" id="ARBA00022692"/>
    </source>
</evidence>
<dbReference type="PANTHER" id="PTHR46494">
    <property type="entry name" value="CORA FAMILY METAL ION TRANSPORTER (EUROFUNG)"/>
    <property type="match status" value="1"/>
</dbReference>
<dbReference type="InterPro" id="IPR004488">
    <property type="entry name" value="Mg/Co-transport_prot_CorA"/>
</dbReference>
<dbReference type="Gene3D" id="3.30.460.20">
    <property type="entry name" value="CorA soluble domain-like"/>
    <property type="match status" value="1"/>
</dbReference>
<evidence type="ECO:0000256" key="3">
    <source>
        <dbReference type="ARBA" id="ARBA00022448"/>
    </source>
</evidence>
<dbReference type="CDD" id="cd12831">
    <property type="entry name" value="TmCorA-like_u2"/>
    <property type="match status" value="1"/>
</dbReference>
<dbReference type="Pfam" id="PF01544">
    <property type="entry name" value="CorA"/>
    <property type="match status" value="1"/>
</dbReference>
<dbReference type="InterPro" id="IPR002523">
    <property type="entry name" value="MgTranspt_CorA/ZnTranspt_ZntB"/>
</dbReference>
<comment type="similarity">
    <text evidence="2 8">Belongs to the CorA metal ion transporter (MIT) (TC 1.A.35) family.</text>
</comment>
<name>A0ABW4LQ13_9BACI</name>
<dbReference type="SUPFAM" id="SSF143865">
    <property type="entry name" value="CorA soluble domain-like"/>
    <property type="match status" value="1"/>
</dbReference>
<keyword evidence="8" id="KW-0460">Magnesium</keyword>
<proteinExistence type="inferred from homology"/>
<comment type="subcellular location">
    <subcellularLocation>
        <location evidence="1">Cell membrane</location>
        <topology evidence="1">Multi-pass membrane protein</topology>
    </subcellularLocation>
    <subcellularLocation>
        <location evidence="8">Membrane</location>
        <topology evidence="8">Multi-pass membrane protein</topology>
    </subcellularLocation>
</comment>
<organism evidence="9 10">
    <name type="scientific">Bacillus salitolerans</name>
    <dbReference type="NCBI Taxonomy" id="1437434"/>
    <lineage>
        <taxon>Bacteria</taxon>
        <taxon>Bacillati</taxon>
        <taxon>Bacillota</taxon>
        <taxon>Bacilli</taxon>
        <taxon>Bacillales</taxon>
        <taxon>Bacillaceae</taxon>
        <taxon>Bacillus</taxon>
    </lineage>
</organism>
<reference evidence="10" key="1">
    <citation type="journal article" date="2019" name="Int. J. Syst. Evol. Microbiol.">
        <title>The Global Catalogue of Microorganisms (GCM) 10K type strain sequencing project: providing services to taxonomists for standard genome sequencing and annotation.</title>
        <authorList>
            <consortium name="The Broad Institute Genomics Platform"/>
            <consortium name="The Broad Institute Genome Sequencing Center for Infectious Disease"/>
            <person name="Wu L."/>
            <person name="Ma J."/>
        </authorList>
    </citation>
    <scope>NUCLEOTIDE SEQUENCE [LARGE SCALE GENOMIC DNA]</scope>
    <source>
        <strain evidence="10">CCUG 49339</strain>
    </source>
</reference>
<dbReference type="SUPFAM" id="SSF144083">
    <property type="entry name" value="Magnesium transport protein CorA, transmembrane region"/>
    <property type="match status" value="1"/>
</dbReference>
<evidence type="ECO:0000256" key="6">
    <source>
        <dbReference type="ARBA" id="ARBA00022989"/>
    </source>
</evidence>
<protein>
    <recommendedName>
        <fullName evidence="8">Magnesium transport protein CorA</fullName>
    </recommendedName>
</protein>
<dbReference type="RefSeq" id="WP_377928438.1">
    <property type="nucleotide sequence ID" value="NZ_JBHUEM010000020.1"/>
</dbReference>
<evidence type="ECO:0000313" key="9">
    <source>
        <dbReference type="EMBL" id="MFD1737235.1"/>
    </source>
</evidence>
<accession>A0ABW4LQ13</accession>
<keyword evidence="4 8" id="KW-1003">Cell membrane</keyword>
<feature type="transmembrane region" description="Helical" evidence="8">
    <location>
        <begin position="290"/>
        <end position="310"/>
    </location>
</feature>
<keyword evidence="6 8" id="KW-1133">Transmembrane helix</keyword>
<comment type="caution">
    <text evidence="9">The sequence shown here is derived from an EMBL/GenBank/DDBJ whole genome shotgun (WGS) entry which is preliminary data.</text>
</comment>
<evidence type="ECO:0000313" key="10">
    <source>
        <dbReference type="Proteomes" id="UP001597214"/>
    </source>
</evidence>
<feature type="transmembrane region" description="Helical" evidence="8">
    <location>
        <begin position="258"/>
        <end position="278"/>
    </location>
</feature>
<keyword evidence="8" id="KW-0406">Ion transport</keyword>
<keyword evidence="10" id="KW-1185">Reference proteome</keyword>
<gene>
    <name evidence="8 9" type="primary">corA</name>
    <name evidence="9" type="ORF">ACFSCX_11795</name>
</gene>
<evidence type="ECO:0000256" key="4">
    <source>
        <dbReference type="ARBA" id="ARBA00022475"/>
    </source>
</evidence>
<keyword evidence="5 8" id="KW-0812">Transmembrane</keyword>
<evidence type="ECO:0000256" key="8">
    <source>
        <dbReference type="RuleBase" id="RU362010"/>
    </source>
</evidence>
<dbReference type="EMBL" id="JBHUEM010000020">
    <property type="protein sequence ID" value="MFD1737235.1"/>
    <property type="molecule type" value="Genomic_DNA"/>
</dbReference>
<evidence type="ECO:0000256" key="1">
    <source>
        <dbReference type="ARBA" id="ARBA00004651"/>
    </source>
</evidence>